<accession>A0ACC8XAW3</accession>
<proteinExistence type="predicted"/>
<dbReference type="EMBL" id="LJDB01000064">
    <property type="protein sequence ID" value="ONI39482.1"/>
    <property type="molecule type" value="Genomic_DNA"/>
</dbReference>
<name>A0ACC8XAW3_9FIRM</name>
<protein>
    <submittedName>
        <fullName evidence="1">Uncharacterized protein</fullName>
    </submittedName>
</protein>
<organism evidence="1 2">
    <name type="scientific">Candidatus Epulonipiscium fishelsonii</name>
    <dbReference type="NCBI Taxonomy" id="77094"/>
    <lineage>
        <taxon>Bacteria</taxon>
        <taxon>Bacillati</taxon>
        <taxon>Bacillota</taxon>
        <taxon>Clostridia</taxon>
        <taxon>Lachnospirales</taxon>
        <taxon>Lachnospiraceae</taxon>
        <taxon>Candidatus Epulonipiscium</taxon>
    </lineage>
</organism>
<sequence>MNTTDILKCLKDDIHSTIFSTIAEDGFPQSRAIDIMLCDEKSIYFITAKGKKFYDQLMEQHFVAIAGVKNGICINLRGKIRIADKKLLKDVFEQNQYMKDIYPGNTREILEVFQLYEGHGEYFDLNQTPIYRQSFSLGGAEVYKSGYVIKQENCLHCGSCYNVCPTKAIEKI</sequence>
<evidence type="ECO:0000313" key="1">
    <source>
        <dbReference type="EMBL" id="ONI39482.1"/>
    </source>
</evidence>
<reference evidence="1" key="1">
    <citation type="submission" date="2016-08" db="EMBL/GenBank/DDBJ databases">
        <authorList>
            <person name="Ngugi D.K."/>
            <person name="Miyake S."/>
            <person name="Stingl U."/>
        </authorList>
    </citation>
    <scope>NUCLEOTIDE SEQUENCE</scope>
    <source>
        <strain evidence="1">SCG-B11WGA-EpuloA1</strain>
    </source>
</reference>
<dbReference type="Proteomes" id="UP000188605">
    <property type="component" value="Unassembled WGS sequence"/>
</dbReference>
<keyword evidence="2" id="KW-1185">Reference proteome</keyword>
<comment type="caution">
    <text evidence="1">The sequence shown here is derived from an EMBL/GenBank/DDBJ whole genome shotgun (WGS) entry which is preliminary data.</text>
</comment>
<evidence type="ECO:0000313" key="2">
    <source>
        <dbReference type="Proteomes" id="UP000188605"/>
    </source>
</evidence>
<gene>
    <name evidence="1" type="ORF">AN396_08755</name>
</gene>